<evidence type="ECO:0000256" key="3">
    <source>
        <dbReference type="ARBA" id="ARBA00022741"/>
    </source>
</evidence>
<organism evidence="8 11">
    <name type="scientific">Teichococcus wenyumeiae</name>
    <dbReference type="NCBI Taxonomy" id="2478470"/>
    <lineage>
        <taxon>Bacteria</taxon>
        <taxon>Pseudomonadati</taxon>
        <taxon>Pseudomonadota</taxon>
        <taxon>Alphaproteobacteria</taxon>
        <taxon>Acetobacterales</taxon>
        <taxon>Roseomonadaceae</taxon>
        <taxon>Roseomonas</taxon>
    </lineage>
</organism>
<dbReference type="Proteomes" id="UP000278036">
    <property type="component" value="Unassembled WGS sequence"/>
</dbReference>
<dbReference type="NCBIfam" id="TIGR02315">
    <property type="entry name" value="ABC_phnC"/>
    <property type="match status" value="1"/>
</dbReference>
<dbReference type="Gene3D" id="3.40.50.300">
    <property type="entry name" value="P-loop containing nucleotide triphosphate hydrolases"/>
    <property type="match status" value="1"/>
</dbReference>
<feature type="domain" description="ABC transporter" evidence="7">
    <location>
        <begin position="2"/>
        <end position="249"/>
    </location>
</feature>
<dbReference type="EC" id="3.6.3.28" evidence="8"/>
<dbReference type="FunCoup" id="A0A3A9JDC5">
    <property type="interactions" value="225"/>
</dbReference>
<dbReference type="PANTHER" id="PTHR43166:SF6">
    <property type="entry name" value="PHOSPHONATES IMPORT ATP-BINDING PROTEIN PHNC"/>
    <property type="match status" value="1"/>
</dbReference>
<dbReference type="GO" id="GO:0016020">
    <property type="term" value="C:membrane"/>
    <property type="evidence" value="ECO:0007669"/>
    <property type="project" value="InterPro"/>
</dbReference>
<keyword evidence="4 8" id="KW-0067">ATP-binding</keyword>
<dbReference type="InterPro" id="IPR017871">
    <property type="entry name" value="ABC_transporter-like_CS"/>
</dbReference>
<dbReference type="CDD" id="cd03256">
    <property type="entry name" value="ABC_PhnC_transporter"/>
    <property type="match status" value="1"/>
</dbReference>
<dbReference type="EMBL" id="RAQU01000088">
    <property type="protein sequence ID" value="RKK03411.1"/>
    <property type="molecule type" value="Genomic_DNA"/>
</dbReference>
<keyword evidence="1" id="KW-0813">Transport</keyword>
<comment type="caution">
    <text evidence="8">The sequence shown here is derived from an EMBL/GenBank/DDBJ whole genome shotgun (WGS) entry which is preliminary data.</text>
</comment>
<evidence type="ECO:0000256" key="5">
    <source>
        <dbReference type="ARBA" id="ARBA00022967"/>
    </source>
</evidence>
<dbReference type="InterPro" id="IPR003593">
    <property type="entry name" value="AAA+_ATPase"/>
</dbReference>
<evidence type="ECO:0000256" key="6">
    <source>
        <dbReference type="ARBA" id="ARBA00023136"/>
    </source>
</evidence>
<dbReference type="GO" id="GO:0005524">
    <property type="term" value="F:ATP binding"/>
    <property type="evidence" value="ECO:0007669"/>
    <property type="project" value="UniProtKB-KW"/>
</dbReference>
<dbReference type="SMART" id="SM00382">
    <property type="entry name" value="AAA"/>
    <property type="match status" value="1"/>
</dbReference>
<dbReference type="SUPFAM" id="SSF52540">
    <property type="entry name" value="P-loop containing nucleoside triphosphate hydrolases"/>
    <property type="match status" value="1"/>
</dbReference>
<keyword evidence="3" id="KW-0547">Nucleotide-binding</keyword>
<protein>
    <submittedName>
        <fullName evidence="8">Phosphonate ABC transporter ATP-binding protein</fullName>
        <ecNumber evidence="8">3.6.3.28</ecNumber>
    </submittedName>
</protein>
<dbReference type="OrthoDB" id="9802264at2"/>
<dbReference type="PANTHER" id="PTHR43166">
    <property type="entry name" value="AMINO ACID IMPORT ATP-BINDING PROTEIN"/>
    <property type="match status" value="1"/>
</dbReference>
<evidence type="ECO:0000313" key="8">
    <source>
        <dbReference type="EMBL" id="RKK03411.1"/>
    </source>
</evidence>
<dbReference type="InterPro" id="IPR003439">
    <property type="entry name" value="ABC_transporter-like_ATP-bd"/>
</dbReference>
<sequence>MLQLEGLTRRFGANTAVDGVSLSVPAGQMVGVIGRSGAGKSTLLRMVNRLTEPSSGRVIHDGTEVTALRGQELRDWRTDCAMIFQQFNLVQRLDVLTNVLVGRLNHRRGFGATLGTLFKRFSAAERAMALSALARFDLAEQALQRADTLSGGQQQRVAIARALMQQPKLILADEPIASLDPRNAQVVMEALRDVNRRDGITVLCNLHHLETARHYCDRIVAMQKGRVMFDGTPAALTAARIRDIYGVSEDEFDTAPEMTAPALTPAREAALPA</sequence>
<dbReference type="InterPro" id="IPR027417">
    <property type="entry name" value="P-loop_NTPase"/>
</dbReference>
<name>A0A3A9JDC5_9PROT</name>
<reference evidence="8 11" key="1">
    <citation type="submission" date="2018-09" db="EMBL/GenBank/DDBJ databases">
        <title>Roseomonas sp. nov., isolated from feces of Tibetan antelopes in the Qinghai-Tibet plateau, China.</title>
        <authorList>
            <person name="Tian Z."/>
        </authorList>
    </citation>
    <scope>NUCLEOTIDE SEQUENCE [LARGE SCALE GENOMIC DNA]</scope>
    <source>
        <strain evidence="9 10">Z23</strain>
        <strain evidence="8 11">Z24</strain>
    </source>
</reference>
<dbReference type="InterPro" id="IPR050086">
    <property type="entry name" value="MetN_ABC_transporter-like"/>
</dbReference>
<dbReference type="AlphaFoldDB" id="A0A3A9JDC5"/>
<evidence type="ECO:0000313" key="9">
    <source>
        <dbReference type="EMBL" id="RMI26600.1"/>
    </source>
</evidence>
<evidence type="ECO:0000256" key="4">
    <source>
        <dbReference type="ARBA" id="ARBA00022840"/>
    </source>
</evidence>
<dbReference type="PROSITE" id="PS00211">
    <property type="entry name" value="ABC_TRANSPORTER_1"/>
    <property type="match status" value="1"/>
</dbReference>
<dbReference type="GO" id="GO:0015416">
    <property type="term" value="F:ABC-type phosphonate transporter activity"/>
    <property type="evidence" value="ECO:0007669"/>
    <property type="project" value="InterPro"/>
</dbReference>
<evidence type="ECO:0000256" key="2">
    <source>
        <dbReference type="ARBA" id="ARBA00022475"/>
    </source>
</evidence>
<dbReference type="GO" id="GO:0016887">
    <property type="term" value="F:ATP hydrolysis activity"/>
    <property type="evidence" value="ECO:0007669"/>
    <property type="project" value="InterPro"/>
</dbReference>
<dbReference type="InParanoid" id="A0A3A9JDC5"/>
<evidence type="ECO:0000259" key="7">
    <source>
        <dbReference type="PROSITE" id="PS50893"/>
    </source>
</evidence>
<keyword evidence="10" id="KW-1185">Reference proteome</keyword>
<dbReference type="PROSITE" id="PS50893">
    <property type="entry name" value="ABC_TRANSPORTER_2"/>
    <property type="match status" value="1"/>
</dbReference>
<keyword evidence="5" id="KW-1278">Translocase</keyword>
<proteinExistence type="predicted"/>
<evidence type="ECO:0000256" key="1">
    <source>
        <dbReference type="ARBA" id="ARBA00022448"/>
    </source>
</evidence>
<evidence type="ECO:0000313" key="11">
    <source>
        <dbReference type="Proteomes" id="UP000278036"/>
    </source>
</evidence>
<accession>A0A3A9JDC5</accession>
<keyword evidence="8" id="KW-0378">Hydrolase</keyword>
<evidence type="ECO:0000313" key="10">
    <source>
        <dbReference type="Proteomes" id="UP000274097"/>
    </source>
</evidence>
<dbReference type="EMBL" id="RFLX01000002">
    <property type="protein sequence ID" value="RMI26600.1"/>
    <property type="molecule type" value="Genomic_DNA"/>
</dbReference>
<gene>
    <name evidence="8" type="primary">phnC</name>
    <name evidence="8" type="ORF">D6Z83_14760</name>
    <name evidence="9" type="ORF">EBE87_04860</name>
</gene>
<dbReference type="Pfam" id="PF00005">
    <property type="entry name" value="ABC_tran"/>
    <property type="match status" value="1"/>
</dbReference>
<dbReference type="RefSeq" id="WP_120639052.1">
    <property type="nucleotide sequence ID" value="NZ_RAQU01000088.1"/>
</dbReference>
<dbReference type="InterPro" id="IPR012693">
    <property type="entry name" value="ABC_transpr_PhnC"/>
</dbReference>
<keyword evidence="2" id="KW-1003">Cell membrane</keyword>
<keyword evidence="6" id="KW-0472">Membrane</keyword>
<dbReference type="Proteomes" id="UP000274097">
    <property type="component" value="Unassembled WGS sequence"/>
</dbReference>